<dbReference type="Pfam" id="PF13177">
    <property type="entry name" value="DNA_pol3_delta2"/>
    <property type="match status" value="1"/>
</dbReference>
<keyword evidence="5" id="KW-1185">Reference proteome</keyword>
<organism evidence="4 5">
    <name type="scientific">Marinobacter xestospongiae</name>
    <dbReference type="NCBI Taxonomy" id="994319"/>
    <lineage>
        <taxon>Bacteria</taxon>
        <taxon>Pseudomonadati</taxon>
        <taxon>Pseudomonadota</taxon>
        <taxon>Gammaproteobacteria</taxon>
        <taxon>Pseudomonadales</taxon>
        <taxon>Marinobacteraceae</taxon>
        <taxon>Marinobacter</taxon>
    </lineage>
</organism>
<dbReference type="InterPro" id="IPR050238">
    <property type="entry name" value="DNA_Rep/Repair_Clamp_Loader"/>
</dbReference>
<keyword evidence="4" id="KW-0808">Transferase</keyword>
<proteinExistence type="predicted"/>
<dbReference type="InterPro" id="IPR027417">
    <property type="entry name" value="P-loop_NTPase"/>
</dbReference>
<dbReference type="PANTHER" id="PTHR11669">
    <property type="entry name" value="REPLICATION FACTOR C / DNA POLYMERASE III GAMMA-TAU SUBUNIT"/>
    <property type="match status" value="1"/>
</dbReference>
<dbReference type="EMBL" id="JAWIIJ010000009">
    <property type="protein sequence ID" value="MDV2079791.1"/>
    <property type="molecule type" value="Genomic_DNA"/>
</dbReference>
<dbReference type="Proteomes" id="UP001269819">
    <property type="component" value="Unassembled WGS sequence"/>
</dbReference>
<name>A0ABU3W1A0_9GAMM</name>
<comment type="catalytic activity">
    <reaction evidence="3">
        <text>DNA(n) + a 2'-deoxyribonucleoside 5'-triphosphate = DNA(n+1) + diphosphate</text>
        <dbReference type="Rhea" id="RHEA:22508"/>
        <dbReference type="Rhea" id="RHEA-COMP:17339"/>
        <dbReference type="Rhea" id="RHEA-COMP:17340"/>
        <dbReference type="ChEBI" id="CHEBI:33019"/>
        <dbReference type="ChEBI" id="CHEBI:61560"/>
        <dbReference type="ChEBI" id="CHEBI:173112"/>
        <dbReference type="EC" id="2.7.7.7"/>
    </reaction>
</comment>
<evidence type="ECO:0000256" key="3">
    <source>
        <dbReference type="ARBA" id="ARBA00049244"/>
    </source>
</evidence>
<dbReference type="GO" id="GO:0003887">
    <property type="term" value="F:DNA-directed DNA polymerase activity"/>
    <property type="evidence" value="ECO:0007669"/>
    <property type="project" value="UniProtKB-EC"/>
</dbReference>
<dbReference type="PANTHER" id="PTHR11669:SF8">
    <property type="entry name" value="DNA POLYMERASE III SUBUNIT DELTA"/>
    <property type="match status" value="1"/>
</dbReference>
<evidence type="ECO:0000313" key="5">
    <source>
        <dbReference type="Proteomes" id="UP001269819"/>
    </source>
</evidence>
<evidence type="ECO:0000256" key="2">
    <source>
        <dbReference type="ARBA" id="ARBA00022932"/>
    </source>
</evidence>
<dbReference type="SUPFAM" id="SSF52540">
    <property type="entry name" value="P-loop containing nucleoside triphosphate hydrolases"/>
    <property type="match status" value="1"/>
</dbReference>
<keyword evidence="2" id="KW-0239">DNA-directed DNA polymerase</keyword>
<evidence type="ECO:0000256" key="1">
    <source>
        <dbReference type="ARBA" id="ARBA00012417"/>
    </source>
</evidence>
<gene>
    <name evidence="4" type="primary">holB</name>
    <name evidence="4" type="ORF">RYS15_13965</name>
</gene>
<dbReference type="Gene3D" id="3.40.50.300">
    <property type="entry name" value="P-loop containing nucleotide triphosphate hydrolases"/>
    <property type="match status" value="1"/>
</dbReference>
<accession>A0ABU3W1A0</accession>
<evidence type="ECO:0000313" key="4">
    <source>
        <dbReference type="EMBL" id="MDV2079791.1"/>
    </source>
</evidence>
<sequence>MPWLHTAWNQLISNLRNDRLPHALLVAGERGVGKRDYAEAVAALLVCDRLTSVIADSWPVPCGQCKQCELVAAGSHPDIRRYAPEKSRMIKVDQVRALSAFAVASPQVSHRKIVIVNRSDQLNINAANALLKTLEEPSDDVTLLLLQETGRPILPTLRSRCQTVTLPTPDFATGLTWLQQHIPDGDTGQGGAMDQALRLAGLAPSLALEYLTGDFIQHRQTALDAFRRFMKNELSLPEAAKPFKTLGLDGSLLLMEKWAADLARLGVGADPADPEAADMLRYLARHNPPWRAHELLSSVRESRAAGINNVSPELEAERLLMQWQALMPRRRRRA</sequence>
<reference evidence="4 5" key="1">
    <citation type="submission" date="2023-10" db="EMBL/GenBank/DDBJ databases">
        <title>Characteristics and mechanism of a salt-tolerant marine origin heterotrophic nitrifying- aerobic denitrifying bacteria Marinobacter xestospongiae HN1.</title>
        <authorList>
            <person name="Qi R."/>
        </authorList>
    </citation>
    <scope>NUCLEOTIDE SEQUENCE [LARGE SCALE GENOMIC DNA]</scope>
    <source>
        <strain evidence="4 5">HN1</strain>
    </source>
</reference>
<dbReference type="InterPro" id="IPR004622">
    <property type="entry name" value="DNA_pol_HolB"/>
</dbReference>
<dbReference type="EC" id="2.7.7.7" evidence="1"/>
<keyword evidence="4" id="KW-0548">Nucleotidyltransferase</keyword>
<protein>
    <recommendedName>
        <fullName evidence="1">DNA-directed DNA polymerase</fullName>
        <ecNumber evidence="1">2.7.7.7</ecNumber>
    </recommendedName>
</protein>
<comment type="caution">
    <text evidence="4">The sequence shown here is derived from an EMBL/GenBank/DDBJ whole genome shotgun (WGS) entry which is preliminary data.</text>
</comment>
<dbReference type="NCBIfam" id="TIGR00678">
    <property type="entry name" value="holB"/>
    <property type="match status" value="1"/>
</dbReference>